<keyword evidence="4" id="KW-0560">Oxidoreductase</keyword>
<comment type="similarity">
    <text evidence="2">Belongs to the short-chain dehydrogenases/reductases (SDR) family.</text>
</comment>
<dbReference type="AlphaFoldDB" id="A0A0U1DLT4"/>
<feature type="domain" description="Ketoreductase" evidence="7">
    <location>
        <begin position="3"/>
        <end position="184"/>
    </location>
</feature>
<dbReference type="SUPFAM" id="SSF51735">
    <property type="entry name" value="NAD(P)-binding Rossmann-fold domains"/>
    <property type="match status" value="1"/>
</dbReference>
<dbReference type="EMBL" id="CTEC01000002">
    <property type="protein sequence ID" value="CQD18223.1"/>
    <property type="molecule type" value="Genomic_DNA"/>
</dbReference>
<sequence length="248" mass="25920">MGRVALVTGGTRGIGRAITDRLTHAGVAVAAAYARDDAAAHAVREEASRCGAIVTLHQADVGEPSSCQRLVAEVLERHGRLDYLVNNAGMVNEQRLSEVSPEDWQRQLAINLSAAFFLSQAALAHMSQQRFGRVVNIGSVTALLGSPVQVAYGAAKGGIVGLTRSCARAVARKGITVNCVIPGSFDTDMSAELAYTDRDAVTSMIPVGRWGRPEELAHAVAFLLDDLASYVTGAVLTVDGGMSMGGSG</sequence>
<dbReference type="PRINTS" id="PR00081">
    <property type="entry name" value="GDHRDH"/>
</dbReference>
<evidence type="ECO:0000256" key="6">
    <source>
        <dbReference type="ARBA" id="ARBA00047400"/>
    </source>
</evidence>
<dbReference type="SMART" id="SM00822">
    <property type="entry name" value="PKS_KR"/>
    <property type="match status" value="1"/>
</dbReference>
<gene>
    <name evidence="8" type="ORF">BN000_04106</name>
</gene>
<dbReference type="InterPro" id="IPR050259">
    <property type="entry name" value="SDR"/>
</dbReference>
<dbReference type="InterPro" id="IPR002347">
    <property type="entry name" value="SDR_fam"/>
</dbReference>
<dbReference type="Proteomes" id="UP000199601">
    <property type="component" value="Unassembled WGS sequence"/>
</dbReference>
<dbReference type="Gene3D" id="3.40.50.720">
    <property type="entry name" value="NAD(P)-binding Rossmann-like Domain"/>
    <property type="match status" value="1"/>
</dbReference>
<keyword evidence="9" id="KW-1185">Reference proteome</keyword>
<organism evidence="8 9">
    <name type="scientific">Mycobacterium europaeum</name>
    <dbReference type="NCBI Taxonomy" id="761804"/>
    <lineage>
        <taxon>Bacteria</taxon>
        <taxon>Bacillati</taxon>
        <taxon>Actinomycetota</taxon>
        <taxon>Actinomycetes</taxon>
        <taxon>Mycobacteriales</taxon>
        <taxon>Mycobacteriaceae</taxon>
        <taxon>Mycobacterium</taxon>
        <taxon>Mycobacterium simiae complex</taxon>
    </lineage>
</organism>
<dbReference type="PANTHER" id="PTHR42879:SF2">
    <property type="entry name" value="3-OXOACYL-[ACYL-CARRIER-PROTEIN] REDUCTASE FABG"/>
    <property type="match status" value="1"/>
</dbReference>
<dbReference type="Pfam" id="PF13561">
    <property type="entry name" value="adh_short_C2"/>
    <property type="match status" value="1"/>
</dbReference>
<evidence type="ECO:0000256" key="1">
    <source>
        <dbReference type="ARBA" id="ARBA00004191"/>
    </source>
</evidence>
<comment type="subcellular location">
    <subcellularLocation>
        <location evidence="1">Secreted</location>
        <location evidence="1">Cell wall</location>
    </subcellularLocation>
</comment>
<dbReference type="RefSeq" id="WP_090422515.1">
    <property type="nucleotide sequence ID" value="NZ_CTEC01000002.1"/>
</dbReference>
<name>A0A0U1DLT4_9MYCO</name>
<proteinExistence type="inferred from homology"/>
<evidence type="ECO:0000256" key="3">
    <source>
        <dbReference type="ARBA" id="ARBA00022512"/>
    </source>
</evidence>
<reference evidence="9" key="1">
    <citation type="submission" date="2015-03" db="EMBL/GenBank/DDBJ databases">
        <authorList>
            <person name="Urmite Genomes"/>
        </authorList>
    </citation>
    <scope>NUCLEOTIDE SEQUENCE [LARGE SCALE GENOMIC DNA]</scope>
    <source>
        <strain evidence="9">CSUR P1344</strain>
    </source>
</reference>
<keyword evidence="3" id="KW-0134">Cell wall</keyword>
<dbReference type="InterPro" id="IPR036291">
    <property type="entry name" value="NAD(P)-bd_dom_sf"/>
</dbReference>
<evidence type="ECO:0000256" key="5">
    <source>
        <dbReference type="ARBA" id="ARBA00040781"/>
    </source>
</evidence>
<evidence type="ECO:0000313" key="8">
    <source>
        <dbReference type="EMBL" id="CQD18223.1"/>
    </source>
</evidence>
<dbReference type="NCBIfam" id="NF009466">
    <property type="entry name" value="PRK12826.1-2"/>
    <property type="match status" value="1"/>
</dbReference>
<dbReference type="PANTHER" id="PTHR42879">
    <property type="entry name" value="3-OXOACYL-(ACYL-CARRIER-PROTEIN) REDUCTASE"/>
    <property type="match status" value="1"/>
</dbReference>
<evidence type="ECO:0000259" key="7">
    <source>
        <dbReference type="SMART" id="SM00822"/>
    </source>
</evidence>
<dbReference type="FunFam" id="3.40.50.720:FF:000173">
    <property type="entry name" value="3-oxoacyl-[acyl-carrier protein] reductase"/>
    <property type="match status" value="1"/>
</dbReference>
<dbReference type="GO" id="GO:0004316">
    <property type="term" value="F:3-oxoacyl-[acyl-carrier-protein] reductase (NADPH) activity"/>
    <property type="evidence" value="ECO:0007669"/>
    <property type="project" value="UniProtKB-EC"/>
</dbReference>
<evidence type="ECO:0000313" key="9">
    <source>
        <dbReference type="Proteomes" id="UP000199601"/>
    </source>
</evidence>
<dbReference type="PRINTS" id="PR00080">
    <property type="entry name" value="SDRFAMILY"/>
</dbReference>
<evidence type="ECO:0000256" key="2">
    <source>
        <dbReference type="ARBA" id="ARBA00006484"/>
    </source>
</evidence>
<comment type="catalytic activity">
    <reaction evidence="6">
        <text>a (3R)-hydroxyacyl-[ACP] + NADP(+) = a 3-oxoacyl-[ACP] + NADPH + H(+)</text>
        <dbReference type="Rhea" id="RHEA:17397"/>
        <dbReference type="Rhea" id="RHEA-COMP:9916"/>
        <dbReference type="Rhea" id="RHEA-COMP:9945"/>
        <dbReference type="ChEBI" id="CHEBI:15378"/>
        <dbReference type="ChEBI" id="CHEBI:57783"/>
        <dbReference type="ChEBI" id="CHEBI:58349"/>
        <dbReference type="ChEBI" id="CHEBI:78776"/>
        <dbReference type="ChEBI" id="CHEBI:78827"/>
        <dbReference type="EC" id="1.1.1.100"/>
    </reaction>
    <physiologicalReaction direction="right-to-left" evidence="6">
        <dbReference type="Rhea" id="RHEA:17399"/>
    </physiologicalReaction>
</comment>
<keyword evidence="3" id="KW-0964">Secreted</keyword>
<protein>
    <recommendedName>
        <fullName evidence="5">3-oxoacyl-[acyl-carrier-protein] reductase MabA</fullName>
    </recommendedName>
</protein>
<evidence type="ECO:0000256" key="4">
    <source>
        <dbReference type="ARBA" id="ARBA00023002"/>
    </source>
</evidence>
<accession>A0A0U1DLT4</accession>
<dbReference type="InterPro" id="IPR057326">
    <property type="entry name" value="KR_dom"/>
</dbReference>